<organism evidence="1 2">
    <name type="scientific">Trypanosoma congolense (strain IL3000)</name>
    <dbReference type="NCBI Taxonomy" id="1068625"/>
    <lineage>
        <taxon>Eukaryota</taxon>
        <taxon>Discoba</taxon>
        <taxon>Euglenozoa</taxon>
        <taxon>Kinetoplastea</taxon>
        <taxon>Metakinetoplastina</taxon>
        <taxon>Trypanosomatida</taxon>
        <taxon>Trypanosomatidae</taxon>
        <taxon>Trypanosoma</taxon>
        <taxon>Nannomonas</taxon>
    </lineage>
</organism>
<dbReference type="Proteomes" id="UP000000702">
    <property type="component" value="Unassembled WGS sequence"/>
</dbReference>
<proteinExistence type="predicted"/>
<evidence type="ECO:0000313" key="1">
    <source>
        <dbReference type="EMBL" id="CCD15388.1"/>
    </source>
</evidence>
<name>F9WDN4_TRYCI</name>
<evidence type="ECO:0000313" key="2">
    <source>
        <dbReference type="Proteomes" id="UP000000702"/>
    </source>
</evidence>
<dbReference type="AlphaFoldDB" id="F9WDN4"/>
<reference evidence="2" key="1">
    <citation type="submission" date="2011-07" db="EMBL/GenBank/DDBJ databases">
        <title>Divergent evolution of antigenic variation in African trypanosomes.</title>
        <authorList>
            <person name="Jackson A.P."/>
            <person name="Berry A."/>
            <person name="Allison H.C."/>
            <person name="Burton P."/>
            <person name="Anderson J."/>
            <person name="Aslett M."/>
            <person name="Brown R."/>
            <person name="Corton N."/>
            <person name="Harris D."/>
            <person name="Hauser H."/>
            <person name="Gamble J."/>
            <person name="Gilderthorp R."/>
            <person name="McQuillan J."/>
            <person name="Quail M.A."/>
            <person name="Sanders M."/>
            <person name="Van Tonder A."/>
            <person name="Ginger M.L."/>
            <person name="Donelson J.E."/>
            <person name="Field M.C."/>
            <person name="Barry J.D."/>
            <person name="Berriman M."/>
            <person name="Hertz-Fowler C."/>
        </authorList>
    </citation>
    <scope>NUCLEOTIDE SEQUENCE [LARGE SCALE GENOMIC DNA]</scope>
    <source>
        <strain evidence="2">IL3000</strain>
    </source>
</reference>
<sequence length="310" mass="34536">MEKDEGFPAKSRARADAPKNVCVSGQSIREVMHCPKAWVSLSVGNYEDAYALSTEHNDLLCSAAVFVMRGEVSNAVKSIEAFVIAGGIVMSERMKEMHQNDYASLKRLGTIVVCYATRGSISLKDIEGNLDLTPEEIQAAAVEACDIVDWDLVHRWFIIALFLHEGGYVTPRVAWFHSFFALSSGGRADAKSPASTKKQGSEAKATGRKASICNSNTCEALDATRLTDILLTHCSQNEILFITIVCAWRTRRYRTVITKAREFLLMEDGGVVFDDNARVMVRFMFIMSLVEIGERTLLPRRWLHSCDTRP</sequence>
<dbReference type="EMBL" id="CAEQ01001890">
    <property type="protein sequence ID" value="CCD15388.1"/>
    <property type="molecule type" value="Genomic_DNA"/>
</dbReference>
<protein>
    <submittedName>
        <fullName evidence="1">WGS project CAEQ00000000 data, annotated contig 2383</fullName>
    </submittedName>
</protein>
<feature type="non-terminal residue" evidence="1">
    <location>
        <position position="310"/>
    </location>
</feature>
<accession>F9WDN4</accession>
<comment type="caution">
    <text evidence="1">The sequence shown here is derived from an EMBL/GenBank/DDBJ whole genome shotgun (WGS) entry which is preliminary data.</text>
</comment>
<keyword evidence="2" id="KW-1185">Reference proteome</keyword>
<reference evidence="1 2" key="2">
    <citation type="journal article" date="2012" name="Proc. Natl. Acad. Sci. U.S.A.">
        <title>Antigenic diversity is generated by distinct evolutionary mechanisms in African trypanosome species.</title>
        <authorList>
            <person name="Jackson A.P."/>
            <person name="Berry A."/>
            <person name="Aslett M."/>
            <person name="Allison H.C."/>
            <person name="Burton P."/>
            <person name="Vavrova-Anderson J."/>
            <person name="Brown R."/>
            <person name="Browne H."/>
            <person name="Corton N."/>
            <person name="Hauser H."/>
            <person name="Gamble J."/>
            <person name="Gilderthorp R."/>
            <person name="Marcello L."/>
            <person name="McQuillan J."/>
            <person name="Otto T.D."/>
            <person name="Quail M.A."/>
            <person name="Sanders M.J."/>
            <person name="van Tonder A."/>
            <person name="Ginger M.L."/>
            <person name="Field M.C."/>
            <person name="Barry J.D."/>
            <person name="Hertz-Fowler C."/>
            <person name="Berriman M."/>
        </authorList>
    </citation>
    <scope>NUCLEOTIDE SEQUENCE [LARGE SCALE GENOMIC DNA]</scope>
    <source>
        <strain evidence="1 2">IL3000</strain>
    </source>
</reference>
<dbReference type="VEuPathDB" id="TriTrypDB:TcIL3000_0_59140"/>
<gene>
    <name evidence="1" type="ORF">TCIL3000_0_59140</name>
</gene>